<accession>A0A2P2JYR3</accession>
<proteinExistence type="predicted"/>
<sequence length="136" mass="14537">MKRSFTRCNATRLSQLSPLRHSLHSMHARESTTFALFVPLPTSSMSNTLTGHFFFSSSAISSSISSSNTTSGNIRYQAVATGDHFACVLPMPLTACASSSISCPGPSLAIIILSSVRPIGLLENSGSESWLRLNEV</sequence>
<dbReference type="AlphaFoldDB" id="A0A2P2JYR3"/>
<organism evidence="1">
    <name type="scientific">Rhizophora mucronata</name>
    <name type="common">Asiatic mangrove</name>
    <dbReference type="NCBI Taxonomy" id="61149"/>
    <lineage>
        <taxon>Eukaryota</taxon>
        <taxon>Viridiplantae</taxon>
        <taxon>Streptophyta</taxon>
        <taxon>Embryophyta</taxon>
        <taxon>Tracheophyta</taxon>
        <taxon>Spermatophyta</taxon>
        <taxon>Magnoliopsida</taxon>
        <taxon>eudicotyledons</taxon>
        <taxon>Gunneridae</taxon>
        <taxon>Pentapetalae</taxon>
        <taxon>rosids</taxon>
        <taxon>fabids</taxon>
        <taxon>Malpighiales</taxon>
        <taxon>Rhizophoraceae</taxon>
        <taxon>Rhizophora</taxon>
    </lineage>
</organism>
<evidence type="ECO:0000313" key="1">
    <source>
        <dbReference type="EMBL" id="MBW98613.1"/>
    </source>
</evidence>
<dbReference type="EMBL" id="GGEC01018130">
    <property type="protein sequence ID" value="MBW98613.1"/>
    <property type="molecule type" value="Transcribed_RNA"/>
</dbReference>
<protein>
    <submittedName>
        <fullName evidence="1">Uncharacterized protein MANES_15G058300</fullName>
    </submittedName>
</protein>
<reference evidence="1" key="1">
    <citation type="submission" date="2018-02" db="EMBL/GenBank/DDBJ databases">
        <title>Rhizophora mucronata_Transcriptome.</title>
        <authorList>
            <person name="Meera S.P."/>
            <person name="Sreeshan A."/>
            <person name="Augustine A."/>
        </authorList>
    </citation>
    <scope>NUCLEOTIDE SEQUENCE</scope>
    <source>
        <tissue evidence="1">Leaf</tissue>
    </source>
</reference>
<name>A0A2P2JYR3_RHIMU</name>